<gene>
    <name evidence="7" type="ORF">NQ317_004923</name>
</gene>
<evidence type="ECO:0000313" key="7">
    <source>
        <dbReference type="EMBL" id="KAJ8981743.1"/>
    </source>
</evidence>
<keyword evidence="8" id="KW-1185">Reference proteome</keyword>
<keyword evidence="3" id="KW-0325">Glycoprotein</keyword>
<feature type="region of interest" description="Disordered" evidence="4">
    <location>
        <begin position="96"/>
        <end position="151"/>
    </location>
</feature>
<dbReference type="InterPro" id="IPR029034">
    <property type="entry name" value="Cystine-knot_cytokine"/>
</dbReference>
<dbReference type="InterPro" id="IPR032104">
    <property type="entry name" value="Spaetzle"/>
</dbReference>
<organism evidence="7 8">
    <name type="scientific">Molorchus minor</name>
    <dbReference type="NCBI Taxonomy" id="1323400"/>
    <lineage>
        <taxon>Eukaryota</taxon>
        <taxon>Metazoa</taxon>
        <taxon>Ecdysozoa</taxon>
        <taxon>Arthropoda</taxon>
        <taxon>Hexapoda</taxon>
        <taxon>Insecta</taxon>
        <taxon>Pterygota</taxon>
        <taxon>Neoptera</taxon>
        <taxon>Endopterygota</taxon>
        <taxon>Coleoptera</taxon>
        <taxon>Polyphaga</taxon>
        <taxon>Cucujiformia</taxon>
        <taxon>Chrysomeloidea</taxon>
        <taxon>Cerambycidae</taxon>
        <taxon>Lamiinae</taxon>
        <taxon>Monochamini</taxon>
        <taxon>Molorchus</taxon>
    </lineage>
</organism>
<keyword evidence="5" id="KW-0472">Membrane</keyword>
<evidence type="ECO:0000256" key="1">
    <source>
        <dbReference type="ARBA" id="ARBA00022729"/>
    </source>
</evidence>
<evidence type="ECO:0000313" key="8">
    <source>
        <dbReference type="Proteomes" id="UP001162164"/>
    </source>
</evidence>
<feature type="compositionally biased region" description="Polar residues" evidence="4">
    <location>
        <begin position="131"/>
        <end position="151"/>
    </location>
</feature>
<evidence type="ECO:0000256" key="5">
    <source>
        <dbReference type="SAM" id="Phobius"/>
    </source>
</evidence>
<keyword evidence="2" id="KW-1015">Disulfide bond</keyword>
<reference evidence="7" key="1">
    <citation type="journal article" date="2023" name="Insect Mol. Biol.">
        <title>Genome sequencing provides insights into the evolution of gene families encoding plant cell wall-degrading enzymes in longhorned beetles.</title>
        <authorList>
            <person name="Shin N.R."/>
            <person name="Okamura Y."/>
            <person name="Kirsch R."/>
            <person name="Pauchet Y."/>
        </authorList>
    </citation>
    <scope>NUCLEOTIDE SEQUENCE</scope>
    <source>
        <strain evidence="7">MMC_N1</strain>
    </source>
</reference>
<dbReference type="Gene3D" id="2.10.90.10">
    <property type="entry name" value="Cystine-knot cytokines"/>
    <property type="match status" value="1"/>
</dbReference>
<comment type="caution">
    <text evidence="7">The sequence shown here is derived from an EMBL/GenBank/DDBJ whole genome shotgun (WGS) entry which is preliminary data.</text>
</comment>
<dbReference type="SUPFAM" id="SSF57501">
    <property type="entry name" value="Cystine-knot cytokines"/>
    <property type="match status" value="1"/>
</dbReference>
<dbReference type="EMBL" id="JAPWTJ010000167">
    <property type="protein sequence ID" value="KAJ8981743.1"/>
    <property type="molecule type" value="Genomic_DNA"/>
</dbReference>
<feature type="transmembrane region" description="Helical" evidence="5">
    <location>
        <begin position="20"/>
        <end position="41"/>
    </location>
</feature>
<dbReference type="PANTHER" id="PTHR23199:SF13">
    <property type="entry name" value="PROTEIN SPAETZLE 3"/>
    <property type="match status" value="1"/>
</dbReference>
<dbReference type="InterPro" id="IPR052444">
    <property type="entry name" value="Spz/Toll_ligand-like"/>
</dbReference>
<dbReference type="Proteomes" id="UP001162164">
    <property type="component" value="Unassembled WGS sequence"/>
</dbReference>
<accession>A0ABQ9JWK6</accession>
<keyword evidence="5" id="KW-1133">Transmembrane helix</keyword>
<keyword evidence="5" id="KW-0812">Transmembrane</keyword>
<evidence type="ECO:0000256" key="2">
    <source>
        <dbReference type="ARBA" id="ARBA00023157"/>
    </source>
</evidence>
<evidence type="ECO:0000259" key="6">
    <source>
        <dbReference type="Pfam" id="PF16077"/>
    </source>
</evidence>
<dbReference type="Pfam" id="PF16077">
    <property type="entry name" value="Spaetzle"/>
    <property type="match status" value="1"/>
</dbReference>
<evidence type="ECO:0000256" key="3">
    <source>
        <dbReference type="ARBA" id="ARBA00023180"/>
    </source>
</evidence>
<sequence length="247" mass="28089">MTSLVKNSIYRKKMLNFGVVPFVLIVLQKILWTALSVALGYEMRGEIIRGVPCIKKNQQLYCPTAGNSYPLDRIELFIDENKALMKRMYGEFDMPDYTSRSGPGTKRKRSTKPGVPDLHFDPGPDPVKMTESFNKNRSTRQNFRSNQSSESGRVDACESKIEIVTPYWASNSAGKIRAIVNTQHFEQAIHQEVCAKGSTKRCAGDCGCEQKYKWHRLLAYDPDNDCKGIFMDWFLFPSCCVCRCNPS</sequence>
<name>A0ABQ9JWK6_9CUCU</name>
<dbReference type="PANTHER" id="PTHR23199">
    <property type="entry name" value="NEUROTROPHIN 1-RELATED"/>
    <property type="match status" value="1"/>
</dbReference>
<proteinExistence type="predicted"/>
<protein>
    <recommendedName>
        <fullName evidence="6">Spaetzle domain-containing protein</fullName>
    </recommendedName>
</protein>
<keyword evidence="1" id="KW-0732">Signal</keyword>
<evidence type="ECO:0000256" key="4">
    <source>
        <dbReference type="SAM" id="MobiDB-lite"/>
    </source>
</evidence>
<feature type="domain" description="Spaetzle" evidence="6">
    <location>
        <begin position="156"/>
        <end position="244"/>
    </location>
</feature>